<evidence type="ECO:0000256" key="1">
    <source>
        <dbReference type="SAM" id="Coils"/>
    </source>
</evidence>
<organism evidence="2 3">
    <name type="scientific">Dimorphilus gyrociliatus</name>
    <dbReference type="NCBI Taxonomy" id="2664684"/>
    <lineage>
        <taxon>Eukaryota</taxon>
        <taxon>Metazoa</taxon>
        <taxon>Spiralia</taxon>
        <taxon>Lophotrochozoa</taxon>
        <taxon>Annelida</taxon>
        <taxon>Polychaeta</taxon>
        <taxon>Polychaeta incertae sedis</taxon>
        <taxon>Dinophilidae</taxon>
        <taxon>Dimorphilus</taxon>
    </lineage>
</organism>
<dbReference type="AlphaFoldDB" id="A0A7I8VF32"/>
<feature type="coiled-coil region" evidence="1">
    <location>
        <begin position="40"/>
        <end position="71"/>
    </location>
</feature>
<evidence type="ECO:0000313" key="3">
    <source>
        <dbReference type="Proteomes" id="UP000549394"/>
    </source>
</evidence>
<sequence length="400" mass="47226">MNVRQLINYRDLPKLESYTILRQMAIETLQTIDIVKQTELSKINNEKMNLIEKLQGKENSLKDEIEKFYTNKKSLLNMFLDEITTLEEYEENQTNIINDITINELHEKLEKSLKFCIKNKAIFEKIDNLVDNFQIGNICFPILNNPDDEECYTLNINMKKIISNSITFFGLSQMGNIFDLTMKTFYRTSHLIKDICITYNGKLSFIANSRSGRLTLYILSDCNHITHTIAIPTDKKRFSYDVLEREFILYESNLITFVSLSNGKQLRKLELNDTRFYNHRIFGDSMFISLQDRIITIKLDSLIREDVIINMKSENFNLRRAIVEKIKNGQFLLSNPTDLYVIDPIKKSASSYQTNRIFRNENLLDYRITNQKVIFCYSSLQSNRIFTFKHFRLDFIDYSM</sequence>
<reference evidence="2 3" key="1">
    <citation type="submission" date="2020-08" db="EMBL/GenBank/DDBJ databases">
        <authorList>
            <person name="Hejnol A."/>
        </authorList>
    </citation>
    <scope>NUCLEOTIDE SEQUENCE [LARGE SCALE GENOMIC DNA]</scope>
</reference>
<keyword evidence="1" id="KW-0175">Coiled coil</keyword>
<accession>A0A7I8VF32</accession>
<keyword evidence="3" id="KW-1185">Reference proteome</keyword>
<proteinExistence type="predicted"/>
<gene>
    <name evidence="2" type="ORF">DGYR_LOCUS3389</name>
</gene>
<evidence type="ECO:0000313" key="2">
    <source>
        <dbReference type="EMBL" id="CAD5114561.1"/>
    </source>
</evidence>
<name>A0A7I8VF32_9ANNE</name>
<dbReference type="Proteomes" id="UP000549394">
    <property type="component" value="Unassembled WGS sequence"/>
</dbReference>
<dbReference type="EMBL" id="CAJFCJ010000005">
    <property type="protein sequence ID" value="CAD5114561.1"/>
    <property type="molecule type" value="Genomic_DNA"/>
</dbReference>
<protein>
    <submittedName>
        <fullName evidence="2">Uncharacterized protein</fullName>
    </submittedName>
</protein>
<comment type="caution">
    <text evidence="2">The sequence shown here is derived from an EMBL/GenBank/DDBJ whole genome shotgun (WGS) entry which is preliminary data.</text>
</comment>